<dbReference type="EMBL" id="CP098827">
    <property type="protein sequence ID" value="XBO70841.1"/>
    <property type="molecule type" value="Genomic_DNA"/>
</dbReference>
<dbReference type="RefSeq" id="WP_108132124.1">
    <property type="nucleotide sequence ID" value="NZ_CP098827.1"/>
</dbReference>
<proteinExistence type="predicted"/>
<organism evidence="1">
    <name type="scientific">Halomonas sp. RT37</name>
    <dbReference type="NCBI Taxonomy" id="2950872"/>
    <lineage>
        <taxon>Bacteria</taxon>
        <taxon>Pseudomonadati</taxon>
        <taxon>Pseudomonadota</taxon>
        <taxon>Gammaproteobacteria</taxon>
        <taxon>Oceanospirillales</taxon>
        <taxon>Halomonadaceae</taxon>
        <taxon>Halomonas</taxon>
    </lineage>
</organism>
<sequence>MNKAVEIDMTFEEDPGETIRLVAVVNDRGDLTSTQVYGFARDRAEEELVTYPFVLDRAGDDHYQIRWGYGDCTESALNFSSPAVALGQRVYRVDTYRTGSARFCYEITGINDLVR</sequence>
<accession>A0AAU7KGM6</accession>
<gene>
    <name evidence="1" type="ORF">NFG58_19935</name>
</gene>
<protein>
    <submittedName>
        <fullName evidence="1">Uncharacterized protein</fullName>
    </submittedName>
</protein>
<evidence type="ECO:0000313" key="1">
    <source>
        <dbReference type="EMBL" id="XBO70841.1"/>
    </source>
</evidence>
<name>A0AAU7KGM6_9GAMM</name>
<reference evidence="1" key="1">
    <citation type="submission" date="2022-06" db="EMBL/GenBank/DDBJ databases">
        <title>A novel DMS-producing enzyme.</title>
        <authorList>
            <person name="Zhang Y."/>
        </authorList>
    </citation>
    <scope>NUCLEOTIDE SEQUENCE</scope>
    <source>
        <strain evidence="1">RT37</strain>
    </source>
</reference>
<dbReference type="AlphaFoldDB" id="A0AAU7KGM6"/>